<evidence type="ECO:0000259" key="1">
    <source>
        <dbReference type="PROSITE" id="PS51554"/>
    </source>
</evidence>
<comment type="caution">
    <text evidence="2">The sequence shown here is derived from an EMBL/GenBank/DDBJ whole genome shotgun (WGS) entry which is preliminary data.</text>
</comment>
<keyword evidence="3" id="KW-1185">Reference proteome</keyword>
<dbReference type="SUPFAM" id="SSF51998">
    <property type="entry name" value="PFL-like glycyl radical enzymes"/>
    <property type="match status" value="1"/>
</dbReference>
<reference evidence="3" key="2">
    <citation type="submission" date="2014-09" db="EMBL/GenBank/DDBJ databases">
        <authorList>
            <consortium name="NBRP consortium"/>
            <person name="Sawabe T."/>
            <person name="Meirelles P."/>
            <person name="Nakanishi M."/>
            <person name="Sayaka M."/>
            <person name="Hattori M."/>
            <person name="Ohkuma M."/>
        </authorList>
    </citation>
    <scope>NUCLEOTIDE SEQUENCE [LARGE SCALE GENOMIC DNA]</scope>
    <source>
        <strain evidence="3">JCM 19239</strain>
    </source>
</reference>
<dbReference type="EC" id="2.3.1.54" evidence="2"/>
<dbReference type="EMBL" id="BBMS01000063">
    <property type="protein sequence ID" value="GAL29395.1"/>
    <property type="molecule type" value="Genomic_DNA"/>
</dbReference>
<dbReference type="InterPro" id="IPR051215">
    <property type="entry name" value="GRE"/>
</dbReference>
<dbReference type="InterPro" id="IPR004184">
    <property type="entry name" value="PFL_dom"/>
</dbReference>
<evidence type="ECO:0000313" key="3">
    <source>
        <dbReference type="Proteomes" id="UP000029223"/>
    </source>
</evidence>
<dbReference type="PANTHER" id="PTHR43641">
    <property type="entry name" value="FORMATE ACETYLTRANSFERASE 3-RELATED"/>
    <property type="match status" value="1"/>
</dbReference>
<keyword evidence="2" id="KW-0670">Pyruvate</keyword>
<dbReference type="Proteomes" id="UP000029223">
    <property type="component" value="Unassembled WGS sequence"/>
</dbReference>
<name>A0ABQ0JKW2_9VIBR</name>
<feature type="domain" description="PFL" evidence="1">
    <location>
        <begin position="4"/>
        <end position="366"/>
    </location>
</feature>
<sequence>MSTERITRLKSALFEAQREISLERALLYTESHQQTEGEHTLIRRAKATAHVMDNVAISIRDDELIAGNRTVKPRAGIVSPEMDPYWIEKELDIFESRPQDKFFISEDDKAVYKETLLPYWSERSMKDFINGQIPDNVKEAVAEKVFSVNQTDKGQGHIIIDFDRLLEKGLGALTDEMSTLATVNADNEFYQSVLILLEASTRHIRRYEALANQMAAECECPVRAAELTRIASISANIATQKPQGFYEACQLFWYMNIILQYESNASSLSLGRFDQYMMPFYQASIGQGESPAFLQELLESLWVKTNDIVLLRSSSSAKFFAGFPTGYTILLGGLTENGRSAVNTLSSLCLDAYQSVQLPQPNLGGA</sequence>
<proteinExistence type="predicted"/>
<keyword evidence="2" id="KW-0012">Acyltransferase</keyword>
<dbReference type="Gene3D" id="3.20.70.20">
    <property type="match status" value="1"/>
</dbReference>
<keyword evidence="2" id="KW-0808">Transferase</keyword>
<dbReference type="Pfam" id="PF02901">
    <property type="entry name" value="PFL-like"/>
    <property type="match status" value="1"/>
</dbReference>
<evidence type="ECO:0000313" key="2">
    <source>
        <dbReference type="EMBL" id="GAL29395.1"/>
    </source>
</evidence>
<reference evidence="3" key="1">
    <citation type="submission" date="2014-09" db="EMBL/GenBank/DDBJ databases">
        <title>Vibrio variabilis JCM 19239. (C206) whole genome shotgun sequence.</title>
        <authorList>
            <person name="Sawabe T."/>
            <person name="Meirelles P."/>
            <person name="Nakanishi M."/>
            <person name="Sayaka M."/>
            <person name="Hattori M."/>
            <person name="Ohkuma M."/>
        </authorList>
    </citation>
    <scope>NUCLEOTIDE SEQUENCE [LARGE SCALE GENOMIC DNA]</scope>
    <source>
        <strain evidence="3">JCM 19239</strain>
    </source>
</reference>
<dbReference type="PROSITE" id="PS51554">
    <property type="entry name" value="PFL"/>
    <property type="match status" value="1"/>
</dbReference>
<accession>A0ABQ0JKW2</accession>
<dbReference type="PANTHER" id="PTHR43641:SF3">
    <property type="entry name" value="DEHYDRATASE PFLD-RELATED"/>
    <property type="match status" value="1"/>
</dbReference>
<dbReference type="GO" id="GO:0008861">
    <property type="term" value="F:formate C-acetyltransferase activity"/>
    <property type="evidence" value="ECO:0007669"/>
    <property type="project" value="UniProtKB-EC"/>
</dbReference>
<gene>
    <name evidence="2" type="ORF">JCM19239_7122</name>
</gene>
<protein>
    <submittedName>
        <fullName evidence="2">Pyruvate formate-lyase</fullName>
        <ecNumber evidence="2">2.3.1.54</ecNumber>
    </submittedName>
</protein>
<organism evidence="2 3">
    <name type="scientific">Vibrio variabilis</name>
    <dbReference type="NCBI Taxonomy" id="990271"/>
    <lineage>
        <taxon>Bacteria</taxon>
        <taxon>Pseudomonadati</taxon>
        <taxon>Pseudomonadota</taxon>
        <taxon>Gammaproteobacteria</taxon>
        <taxon>Vibrionales</taxon>
        <taxon>Vibrionaceae</taxon>
        <taxon>Vibrio</taxon>
    </lineage>
</organism>